<proteinExistence type="predicted"/>
<feature type="signal peptide" evidence="1">
    <location>
        <begin position="1"/>
        <end position="27"/>
    </location>
</feature>
<name>A0ABP9K6V7_9NOCA</name>
<evidence type="ECO:0008006" key="4">
    <source>
        <dbReference type="Google" id="ProtNLM"/>
    </source>
</evidence>
<sequence>MIRTAGFVGALAVAGAVAMLAPGTANAVTGIVGLNGEAHQDPTGCLLADNTLLTTFQITVSNETDTPLPLFASGDCSGDPIGQLEPGRLGYVPKGGSVFTG</sequence>
<evidence type="ECO:0000256" key="1">
    <source>
        <dbReference type="SAM" id="SignalP"/>
    </source>
</evidence>
<feature type="chain" id="PRO_5046181169" description="DUF4232 domain-containing protein" evidence="1">
    <location>
        <begin position="28"/>
        <end position="101"/>
    </location>
</feature>
<protein>
    <recommendedName>
        <fullName evidence="4">DUF4232 domain-containing protein</fullName>
    </recommendedName>
</protein>
<dbReference type="RefSeq" id="WP_345495494.1">
    <property type="nucleotide sequence ID" value="NZ_BAABJM010000002.1"/>
</dbReference>
<evidence type="ECO:0000313" key="3">
    <source>
        <dbReference type="Proteomes" id="UP001500603"/>
    </source>
</evidence>
<dbReference type="EMBL" id="BAABJM010000002">
    <property type="protein sequence ID" value="GAA5052597.1"/>
    <property type="molecule type" value="Genomic_DNA"/>
</dbReference>
<evidence type="ECO:0000313" key="2">
    <source>
        <dbReference type="EMBL" id="GAA5052597.1"/>
    </source>
</evidence>
<gene>
    <name evidence="2" type="ORF">GCM10023318_25450</name>
</gene>
<dbReference type="Proteomes" id="UP001500603">
    <property type="component" value="Unassembled WGS sequence"/>
</dbReference>
<keyword evidence="3" id="KW-1185">Reference proteome</keyword>
<comment type="caution">
    <text evidence="2">The sequence shown here is derived from an EMBL/GenBank/DDBJ whole genome shotgun (WGS) entry which is preliminary data.</text>
</comment>
<keyword evidence="1" id="KW-0732">Signal</keyword>
<organism evidence="2 3">
    <name type="scientific">Nocardia callitridis</name>
    <dbReference type="NCBI Taxonomy" id="648753"/>
    <lineage>
        <taxon>Bacteria</taxon>
        <taxon>Bacillati</taxon>
        <taxon>Actinomycetota</taxon>
        <taxon>Actinomycetes</taxon>
        <taxon>Mycobacteriales</taxon>
        <taxon>Nocardiaceae</taxon>
        <taxon>Nocardia</taxon>
    </lineage>
</organism>
<accession>A0ABP9K6V7</accession>
<reference evidence="3" key="1">
    <citation type="journal article" date="2019" name="Int. J. Syst. Evol. Microbiol.">
        <title>The Global Catalogue of Microorganisms (GCM) 10K type strain sequencing project: providing services to taxonomists for standard genome sequencing and annotation.</title>
        <authorList>
            <consortium name="The Broad Institute Genomics Platform"/>
            <consortium name="The Broad Institute Genome Sequencing Center for Infectious Disease"/>
            <person name="Wu L."/>
            <person name="Ma J."/>
        </authorList>
    </citation>
    <scope>NUCLEOTIDE SEQUENCE [LARGE SCALE GENOMIC DNA]</scope>
    <source>
        <strain evidence="3">JCM 18298</strain>
    </source>
</reference>